<dbReference type="InterPro" id="IPR050809">
    <property type="entry name" value="UgpAE/MalFG_permease"/>
</dbReference>
<dbReference type="InterPro" id="IPR035906">
    <property type="entry name" value="MetI-like_sf"/>
</dbReference>
<feature type="domain" description="ABC transmembrane type-1" evidence="8">
    <location>
        <begin position="88"/>
        <end position="304"/>
    </location>
</feature>
<keyword evidence="10" id="KW-1185">Reference proteome</keyword>
<dbReference type="EMBL" id="JAVDYC010000001">
    <property type="protein sequence ID" value="MDR7322509.1"/>
    <property type="molecule type" value="Genomic_DNA"/>
</dbReference>
<keyword evidence="2 7" id="KW-0813">Transport</keyword>
<evidence type="ECO:0000256" key="2">
    <source>
        <dbReference type="ARBA" id="ARBA00022448"/>
    </source>
</evidence>
<dbReference type="InterPro" id="IPR000515">
    <property type="entry name" value="MetI-like"/>
</dbReference>
<dbReference type="Pfam" id="PF00528">
    <property type="entry name" value="BPD_transp_1"/>
    <property type="match status" value="1"/>
</dbReference>
<evidence type="ECO:0000313" key="9">
    <source>
        <dbReference type="EMBL" id="MDR7322509.1"/>
    </source>
</evidence>
<evidence type="ECO:0000256" key="6">
    <source>
        <dbReference type="ARBA" id="ARBA00023136"/>
    </source>
</evidence>
<dbReference type="PANTHER" id="PTHR43227">
    <property type="entry name" value="BLL4140 PROTEIN"/>
    <property type="match status" value="1"/>
</dbReference>
<keyword evidence="6 7" id="KW-0472">Membrane</keyword>
<dbReference type="GO" id="GO:0005886">
    <property type="term" value="C:plasma membrane"/>
    <property type="evidence" value="ECO:0007669"/>
    <property type="project" value="UniProtKB-SubCell"/>
</dbReference>
<comment type="caution">
    <text evidence="9">The sequence shown here is derived from an EMBL/GenBank/DDBJ whole genome shotgun (WGS) entry which is preliminary data.</text>
</comment>
<evidence type="ECO:0000313" key="10">
    <source>
        <dbReference type="Proteomes" id="UP001183629"/>
    </source>
</evidence>
<dbReference type="PANTHER" id="PTHR43227:SF8">
    <property type="entry name" value="DIACETYLCHITOBIOSE UPTAKE SYSTEM PERMEASE PROTEIN DASB"/>
    <property type="match status" value="1"/>
</dbReference>
<feature type="transmembrane region" description="Helical" evidence="7">
    <location>
        <begin position="178"/>
        <end position="202"/>
    </location>
</feature>
<evidence type="ECO:0000256" key="4">
    <source>
        <dbReference type="ARBA" id="ARBA00022692"/>
    </source>
</evidence>
<proteinExistence type="inferred from homology"/>
<feature type="transmembrane region" description="Helical" evidence="7">
    <location>
        <begin position="92"/>
        <end position="113"/>
    </location>
</feature>
<protein>
    <submittedName>
        <fullName evidence="9">N,N'-diacetylchitobiose transport system permease protein</fullName>
    </submittedName>
</protein>
<gene>
    <name evidence="9" type="ORF">J2S44_002759</name>
</gene>
<dbReference type="SUPFAM" id="SSF161098">
    <property type="entry name" value="MetI-like"/>
    <property type="match status" value="1"/>
</dbReference>
<accession>A0AAE3ZPF5</accession>
<comment type="similarity">
    <text evidence="7">Belongs to the binding-protein-dependent transport system permease family.</text>
</comment>
<feature type="transmembrane region" description="Helical" evidence="7">
    <location>
        <begin position="28"/>
        <end position="46"/>
    </location>
</feature>
<evidence type="ECO:0000256" key="1">
    <source>
        <dbReference type="ARBA" id="ARBA00004651"/>
    </source>
</evidence>
<organism evidence="9 10">
    <name type="scientific">Catenuloplanes niger</name>
    <dbReference type="NCBI Taxonomy" id="587534"/>
    <lineage>
        <taxon>Bacteria</taxon>
        <taxon>Bacillati</taxon>
        <taxon>Actinomycetota</taxon>
        <taxon>Actinomycetes</taxon>
        <taxon>Micromonosporales</taxon>
        <taxon>Micromonosporaceae</taxon>
        <taxon>Catenuloplanes</taxon>
    </lineage>
</organism>
<keyword evidence="4 7" id="KW-0812">Transmembrane</keyword>
<dbReference type="Gene3D" id="1.10.3720.10">
    <property type="entry name" value="MetI-like"/>
    <property type="match status" value="1"/>
</dbReference>
<feature type="transmembrane region" description="Helical" evidence="7">
    <location>
        <begin position="223"/>
        <end position="246"/>
    </location>
</feature>
<dbReference type="PROSITE" id="PS50928">
    <property type="entry name" value="ABC_TM1"/>
    <property type="match status" value="1"/>
</dbReference>
<keyword evidence="5 7" id="KW-1133">Transmembrane helix</keyword>
<sequence>MSTTLAPVAPPAVDAPGTRGRRRVATPYLLLIPATIAVFATLLYPVGRMVALSFQRGNLGDLVTRRTVWVGLDNYRSVLTDPVFWTVLPRTVGFAAVCVALTLTVATGAALLLHHASRWARVVLSVGMVVAWATPVLIGAVVFKWLFDAEFGVVNWLLTESGLCECRHRSWLGDQWSAFAVLVSIVVWGAVPFAALSIYAGLLTVPPELGEAARVDGAGAYRIFWRITFPLLRPIYAILTVLSVIWDTKVFPQVWLTTKGGPYQGTVMLGVYIYQKGIVGSQFGVASTIAVLMTVLLLGLSWIYVRAMRQEAR</sequence>
<keyword evidence="3" id="KW-1003">Cell membrane</keyword>
<evidence type="ECO:0000256" key="7">
    <source>
        <dbReference type="RuleBase" id="RU363032"/>
    </source>
</evidence>
<dbReference type="CDD" id="cd06261">
    <property type="entry name" value="TM_PBP2"/>
    <property type="match status" value="1"/>
</dbReference>
<comment type="subcellular location">
    <subcellularLocation>
        <location evidence="1 7">Cell membrane</location>
        <topology evidence="1 7">Multi-pass membrane protein</topology>
    </subcellularLocation>
</comment>
<feature type="transmembrane region" description="Helical" evidence="7">
    <location>
        <begin position="122"/>
        <end position="147"/>
    </location>
</feature>
<evidence type="ECO:0000256" key="5">
    <source>
        <dbReference type="ARBA" id="ARBA00022989"/>
    </source>
</evidence>
<evidence type="ECO:0000259" key="8">
    <source>
        <dbReference type="PROSITE" id="PS50928"/>
    </source>
</evidence>
<dbReference type="Proteomes" id="UP001183629">
    <property type="component" value="Unassembled WGS sequence"/>
</dbReference>
<evidence type="ECO:0000256" key="3">
    <source>
        <dbReference type="ARBA" id="ARBA00022475"/>
    </source>
</evidence>
<name>A0AAE3ZPF5_9ACTN</name>
<reference evidence="9 10" key="1">
    <citation type="submission" date="2023-07" db="EMBL/GenBank/DDBJ databases">
        <title>Sequencing the genomes of 1000 actinobacteria strains.</title>
        <authorList>
            <person name="Klenk H.-P."/>
        </authorList>
    </citation>
    <scope>NUCLEOTIDE SEQUENCE [LARGE SCALE GENOMIC DNA]</scope>
    <source>
        <strain evidence="9 10">DSM 44711</strain>
    </source>
</reference>
<feature type="transmembrane region" description="Helical" evidence="7">
    <location>
        <begin position="283"/>
        <end position="305"/>
    </location>
</feature>
<dbReference type="RefSeq" id="WP_310413019.1">
    <property type="nucleotide sequence ID" value="NZ_JAVDYC010000001.1"/>
</dbReference>
<dbReference type="GO" id="GO:0055085">
    <property type="term" value="P:transmembrane transport"/>
    <property type="evidence" value="ECO:0007669"/>
    <property type="project" value="InterPro"/>
</dbReference>
<dbReference type="AlphaFoldDB" id="A0AAE3ZPF5"/>